<keyword evidence="2" id="KW-1133">Transmembrane helix</keyword>
<evidence type="ECO:0000313" key="3">
    <source>
        <dbReference type="EMBL" id="KAF1916046.1"/>
    </source>
</evidence>
<feature type="compositionally biased region" description="Polar residues" evidence="1">
    <location>
        <begin position="11"/>
        <end position="23"/>
    </location>
</feature>
<dbReference type="AlphaFoldDB" id="A0A6A5QMY6"/>
<organism evidence="3 4">
    <name type="scientific">Ampelomyces quisqualis</name>
    <name type="common">Powdery mildew agent</name>
    <dbReference type="NCBI Taxonomy" id="50730"/>
    <lineage>
        <taxon>Eukaryota</taxon>
        <taxon>Fungi</taxon>
        <taxon>Dikarya</taxon>
        <taxon>Ascomycota</taxon>
        <taxon>Pezizomycotina</taxon>
        <taxon>Dothideomycetes</taxon>
        <taxon>Pleosporomycetidae</taxon>
        <taxon>Pleosporales</taxon>
        <taxon>Pleosporineae</taxon>
        <taxon>Phaeosphaeriaceae</taxon>
        <taxon>Ampelomyces</taxon>
    </lineage>
</organism>
<feature type="compositionally biased region" description="Pro residues" evidence="1">
    <location>
        <begin position="291"/>
        <end position="300"/>
    </location>
</feature>
<evidence type="ECO:0000256" key="2">
    <source>
        <dbReference type="SAM" id="Phobius"/>
    </source>
</evidence>
<proteinExistence type="predicted"/>
<feature type="region of interest" description="Disordered" evidence="1">
    <location>
        <begin position="1"/>
        <end position="71"/>
    </location>
</feature>
<feature type="compositionally biased region" description="Low complexity" evidence="1">
    <location>
        <begin position="301"/>
        <end position="314"/>
    </location>
</feature>
<gene>
    <name evidence="3" type="ORF">BDU57DRAFT_538382</name>
</gene>
<feature type="compositionally biased region" description="Basic residues" evidence="1">
    <location>
        <begin position="1"/>
        <end position="10"/>
    </location>
</feature>
<evidence type="ECO:0000256" key="1">
    <source>
        <dbReference type="SAM" id="MobiDB-lite"/>
    </source>
</evidence>
<accession>A0A6A5QMY6</accession>
<keyword evidence="4" id="KW-1185">Reference proteome</keyword>
<dbReference type="OrthoDB" id="3799310at2759"/>
<feature type="compositionally biased region" description="Polar residues" evidence="1">
    <location>
        <begin position="46"/>
        <end position="62"/>
    </location>
</feature>
<feature type="transmembrane region" description="Helical" evidence="2">
    <location>
        <begin position="140"/>
        <end position="162"/>
    </location>
</feature>
<name>A0A6A5QMY6_AMPQU</name>
<feature type="region of interest" description="Disordered" evidence="1">
    <location>
        <begin position="290"/>
        <end position="314"/>
    </location>
</feature>
<feature type="compositionally biased region" description="Low complexity" evidence="1">
    <location>
        <begin position="33"/>
        <end position="45"/>
    </location>
</feature>
<keyword evidence="2" id="KW-0472">Membrane</keyword>
<sequence length="546" mass="60925">MGKSKSKNKNRSAQASNTTNVHTSRIPVKQAASSTSSSFVSETSSLIHRTSDGTSELPTSSDGRPDHQHKLWTDAGRHDSALSSAWEGDKPELQPESKIVLARYWHIRPRRWWPCRAYRWTRDFGLAFGRALHGPRWLDTFMTLSVACLVMFTGYIAVELLLRLLQPVSAQTTFVDANCSIVYVTVPGPVITVSLINASPSNPAQGTYYFSVVNGTTEWMNSIAPPSHFSTLPTKTPDTTPVVSSISVTPSSSFSSSGLTSNPSTPPSIVSSATTVLSLSTSVGSAIATLPPVPSAPSRPSPGQSSSGTSPSVPAGCPKYPAACGLQRNYNIDKYDSWWPNDYFNNSVCNHSHGHIAREQLTGLGDIDRLVDNNEHTTRWADDHIDKHFDDDYWSVTVHSTNNHHHFYQHHHLYVAPVNTFFVFLCHFEHQSRQFNANIHPVTGVGLKSIFDYRALQSGATCHIKHFHHANHNANNDFEFDLERRIYYITTQSVIKLQQPGCHDDFFSRHEYSNENLFWADDNTDTGFHNDDRTIFNVDPVIFKKH</sequence>
<keyword evidence="2" id="KW-0812">Transmembrane</keyword>
<evidence type="ECO:0000313" key="4">
    <source>
        <dbReference type="Proteomes" id="UP000800096"/>
    </source>
</evidence>
<reference evidence="3" key="1">
    <citation type="journal article" date="2020" name="Stud. Mycol.">
        <title>101 Dothideomycetes genomes: a test case for predicting lifestyles and emergence of pathogens.</title>
        <authorList>
            <person name="Haridas S."/>
            <person name="Albert R."/>
            <person name="Binder M."/>
            <person name="Bloem J."/>
            <person name="Labutti K."/>
            <person name="Salamov A."/>
            <person name="Andreopoulos B."/>
            <person name="Baker S."/>
            <person name="Barry K."/>
            <person name="Bills G."/>
            <person name="Bluhm B."/>
            <person name="Cannon C."/>
            <person name="Castanera R."/>
            <person name="Culley D."/>
            <person name="Daum C."/>
            <person name="Ezra D."/>
            <person name="Gonzalez J."/>
            <person name="Henrissat B."/>
            <person name="Kuo A."/>
            <person name="Liang C."/>
            <person name="Lipzen A."/>
            <person name="Lutzoni F."/>
            <person name="Magnuson J."/>
            <person name="Mondo S."/>
            <person name="Nolan M."/>
            <person name="Ohm R."/>
            <person name="Pangilinan J."/>
            <person name="Park H.-J."/>
            <person name="Ramirez L."/>
            <person name="Alfaro M."/>
            <person name="Sun H."/>
            <person name="Tritt A."/>
            <person name="Yoshinaga Y."/>
            <person name="Zwiers L.-H."/>
            <person name="Turgeon B."/>
            <person name="Goodwin S."/>
            <person name="Spatafora J."/>
            <person name="Crous P."/>
            <person name="Grigoriev I."/>
        </authorList>
    </citation>
    <scope>NUCLEOTIDE SEQUENCE</scope>
    <source>
        <strain evidence="3">HMLAC05119</strain>
    </source>
</reference>
<dbReference type="EMBL" id="ML979135">
    <property type="protein sequence ID" value="KAF1916046.1"/>
    <property type="molecule type" value="Genomic_DNA"/>
</dbReference>
<protein>
    <submittedName>
        <fullName evidence="3">Uncharacterized protein</fullName>
    </submittedName>
</protein>
<dbReference type="Proteomes" id="UP000800096">
    <property type="component" value="Unassembled WGS sequence"/>
</dbReference>